<dbReference type="Proteomes" id="UP001253545">
    <property type="component" value="Unassembled WGS sequence"/>
</dbReference>
<dbReference type="EMBL" id="JAVRHX010000001">
    <property type="protein sequence ID" value="MDT0593367.1"/>
    <property type="molecule type" value="Genomic_DNA"/>
</dbReference>
<gene>
    <name evidence="1" type="ORF">RM552_00750</name>
</gene>
<sequence>MRRFIKRVLIACFILLLLFTVLIIEFSPSVNVDASKQVNNADQIQALLSDLRTSLRSRYDAQTIDVSDLQAESLAGFLQRAKQQARAEILFKDNILMVNLSYQLDALLFPVFINIESEITEGSGVNINTVKVGKLRLPGSWSLSIMEYVANAYTNSLVATKAIASVEKLTISSTGMRVHLTPLDSLLREFKNIQTGGDDEESILLKIKIAHYLRLLDGLSINATENSLDIYIQALMQEAYVLSENGSATLENEAAILALAIYAGSRRIATFTGDLSFALDRLPYARVKPVLVNRQDLSLHFVFSAAIKLMSEKGISIAVGEFKELMDRGAGGSGYSFIDLAADMSGAHFAAMAVDPKTAVQVQQALRHKKNEALFMVDVTGFEEGMTKAEFELKYSKVDSPEYLAVVSEIERRLSGLALSK</sequence>
<organism evidence="1 2">
    <name type="scientific">Glaciecola petra</name>
    <dbReference type="NCBI Taxonomy" id="3075602"/>
    <lineage>
        <taxon>Bacteria</taxon>
        <taxon>Pseudomonadati</taxon>
        <taxon>Pseudomonadota</taxon>
        <taxon>Gammaproteobacteria</taxon>
        <taxon>Alteromonadales</taxon>
        <taxon>Alteromonadaceae</taxon>
        <taxon>Glaciecola</taxon>
    </lineage>
</organism>
<reference evidence="1 2" key="1">
    <citation type="submission" date="2023-09" db="EMBL/GenBank/DDBJ databases">
        <authorList>
            <person name="Rey-Velasco X."/>
        </authorList>
    </citation>
    <scope>NUCLEOTIDE SEQUENCE [LARGE SCALE GENOMIC DNA]</scope>
    <source>
        <strain evidence="1 2">P117</strain>
    </source>
</reference>
<accession>A0ABU2ZL73</accession>
<evidence type="ECO:0000313" key="2">
    <source>
        <dbReference type="Proteomes" id="UP001253545"/>
    </source>
</evidence>
<dbReference type="RefSeq" id="WP_311366888.1">
    <property type="nucleotide sequence ID" value="NZ_JAVRHX010000001.1"/>
</dbReference>
<comment type="caution">
    <text evidence="1">The sequence shown here is derived from an EMBL/GenBank/DDBJ whole genome shotgun (WGS) entry which is preliminary data.</text>
</comment>
<keyword evidence="2" id="KW-1185">Reference proteome</keyword>
<protein>
    <submittedName>
        <fullName evidence="1">Uncharacterized protein</fullName>
    </submittedName>
</protein>
<name>A0ABU2ZL73_9ALTE</name>
<proteinExistence type="predicted"/>
<evidence type="ECO:0000313" key="1">
    <source>
        <dbReference type="EMBL" id="MDT0593367.1"/>
    </source>
</evidence>